<comment type="caution">
    <text evidence="2">The sequence shown here is derived from an EMBL/GenBank/DDBJ whole genome shotgun (WGS) entry which is preliminary data.</text>
</comment>
<dbReference type="InterPro" id="IPR049244">
    <property type="entry name" value="DUF6879"/>
</dbReference>
<evidence type="ECO:0000259" key="1">
    <source>
        <dbReference type="Pfam" id="PF21806"/>
    </source>
</evidence>
<gene>
    <name evidence="2" type="ORF">Nans01_15050</name>
</gene>
<organism evidence="2 3">
    <name type="scientific">Nocardiopsis ansamitocini</name>
    <dbReference type="NCBI Taxonomy" id="1670832"/>
    <lineage>
        <taxon>Bacteria</taxon>
        <taxon>Bacillati</taxon>
        <taxon>Actinomycetota</taxon>
        <taxon>Actinomycetes</taxon>
        <taxon>Streptosporangiales</taxon>
        <taxon>Nocardiopsidaceae</taxon>
        <taxon>Nocardiopsis</taxon>
    </lineage>
</organism>
<protein>
    <recommendedName>
        <fullName evidence="1">DUF6879 domain-containing protein</fullName>
    </recommendedName>
</protein>
<keyword evidence="3" id="KW-1185">Reference proteome</keyword>
<dbReference type="Proteomes" id="UP001165092">
    <property type="component" value="Unassembled WGS sequence"/>
</dbReference>
<feature type="domain" description="DUF6879" evidence="1">
    <location>
        <begin position="30"/>
        <end position="189"/>
    </location>
</feature>
<evidence type="ECO:0000313" key="2">
    <source>
        <dbReference type="EMBL" id="GLU47154.1"/>
    </source>
</evidence>
<dbReference type="EMBL" id="BSQG01000002">
    <property type="protein sequence ID" value="GLU47154.1"/>
    <property type="molecule type" value="Genomic_DNA"/>
</dbReference>
<dbReference type="AlphaFoldDB" id="A0A9W6P4Y2"/>
<evidence type="ECO:0000313" key="3">
    <source>
        <dbReference type="Proteomes" id="UP001165092"/>
    </source>
</evidence>
<accession>A0A9W6P4Y2</accession>
<reference evidence="2" key="1">
    <citation type="submission" date="2023-02" db="EMBL/GenBank/DDBJ databases">
        <title>Nocardiopsis ansamitocini NBRC 112285.</title>
        <authorList>
            <person name="Ichikawa N."/>
            <person name="Sato H."/>
            <person name="Tonouchi N."/>
        </authorList>
    </citation>
    <scope>NUCLEOTIDE SEQUENCE</scope>
    <source>
        <strain evidence="2">NBRC 112285</strain>
    </source>
</reference>
<sequence length="207" mass="23544">MFDRVREADGTILDRRAYHVDSRSAVALAHGVIWKLERSQVFSEPHDPAWTAFREGDWPTVIDIFESERDAVRAEADSYRAQGLELRRLRVVEPSPTPYLVWEMHSHRIFAECGMSIRVLPVEQVRHLEISAQLPELVVYGDQVLYQVRYDDEWAPIGAKRVDDRALVSEAAAGIAGLYERAEPLTDYFTREITPLVPAVRGDGQGV</sequence>
<name>A0A9W6P4Y2_9ACTN</name>
<dbReference type="Pfam" id="PF21806">
    <property type="entry name" value="DUF6879"/>
    <property type="match status" value="1"/>
</dbReference>
<proteinExistence type="predicted"/>